<evidence type="ECO:0000256" key="2">
    <source>
        <dbReference type="SAM" id="Phobius"/>
    </source>
</evidence>
<name>A0A1V6TVT9_9EURO</name>
<organism evidence="3 4">
    <name type="scientific">Penicillium steckii</name>
    <dbReference type="NCBI Taxonomy" id="303698"/>
    <lineage>
        <taxon>Eukaryota</taxon>
        <taxon>Fungi</taxon>
        <taxon>Dikarya</taxon>
        <taxon>Ascomycota</taxon>
        <taxon>Pezizomycotina</taxon>
        <taxon>Eurotiomycetes</taxon>
        <taxon>Eurotiomycetidae</taxon>
        <taxon>Eurotiales</taxon>
        <taxon>Aspergillaceae</taxon>
        <taxon>Penicillium</taxon>
    </lineage>
</organism>
<sequence length="354" mass="38264">MTSTYSPVTNSDRTTTYVPLITPFTASEECSSYFFVDSYLGASDSFVTGLHAWWDMFRIANTTIEQTCYPDAVTSAFNAFNSQDKPSKSLGMAANEYFTTWLYAPFSCPGGWHAVSSGTDSTASTTACCPSDYEVQIKYYNDLMSESDSGGTASVVCQSDLSSRNISYSYYSEYDIGTPNRFGIKMKTSSMSISDVSTVTVYAMTGYNFAQSTSEIATTTSLGSESTNSVKSGSSGGLDTGAKAEIGVGVSVGVLLVLGALLFYFRRRRSAPKNAENESAEEPMSETSRDSVAELPVNFLANSSQLQHELHNPTDRPELLGSYAHTGELPDTSENIPQEMDATGDHVSRNNSRS</sequence>
<feature type="transmembrane region" description="Helical" evidence="2">
    <location>
        <begin position="246"/>
        <end position="265"/>
    </location>
</feature>
<dbReference type="Proteomes" id="UP000191285">
    <property type="component" value="Unassembled WGS sequence"/>
</dbReference>
<evidence type="ECO:0000256" key="1">
    <source>
        <dbReference type="SAM" id="MobiDB-lite"/>
    </source>
</evidence>
<keyword evidence="2" id="KW-0472">Membrane</keyword>
<feature type="region of interest" description="Disordered" evidence="1">
    <location>
        <begin position="272"/>
        <end position="291"/>
    </location>
</feature>
<dbReference type="OrthoDB" id="66881at2759"/>
<protein>
    <submittedName>
        <fullName evidence="3">Uncharacterized protein</fullName>
    </submittedName>
</protein>
<reference evidence="4" key="1">
    <citation type="journal article" date="2017" name="Nat. Microbiol.">
        <title>Global analysis of biosynthetic gene clusters reveals vast potential of secondary metabolite production in Penicillium species.</title>
        <authorList>
            <person name="Nielsen J.C."/>
            <person name="Grijseels S."/>
            <person name="Prigent S."/>
            <person name="Ji B."/>
            <person name="Dainat J."/>
            <person name="Nielsen K.F."/>
            <person name="Frisvad J.C."/>
            <person name="Workman M."/>
            <person name="Nielsen J."/>
        </authorList>
    </citation>
    <scope>NUCLEOTIDE SEQUENCE [LARGE SCALE GENOMIC DNA]</scope>
    <source>
        <strain evidence="4">IBT 24891</strain>
    </source>
</reference>
<comment type="caution">
    <text evidence="3">The sequence shown here is derived from an EMBL/GenBank/DDBJ whole genome shotgun (WGS) entry which is preliminary data.</text>
</comment>
<dbReference type="AlphaFoldDB" id="A0A1V6TVT9"/>
<feature type="compositionally biased region" description="Basic and acidic residues" evidence="1">
    <location>
        <begin position="308"/>
        <end position="318"/>
    </location>
</feature>
<keyword evidence="2" id="KW-0812">Transmembrane</keyword>
<accession>A0A1V6TVT9</accession>
<evidence type="ECO:0000313" key="4">
    <source>
        <dbReference type="Proteomes" id="UP000191285"/>
    </source>
</evidence>
<dbReference type="STRING" id="303698.A0A1V6TVT9"/>
<keyword evidence="2" id="KW-1133">Transmembrane helix</keyword>
<evidence type="ECO:0000313" key="3">
    <source>
        <dbReference type="EMBL" id="OQE30114.1"/>
    </source>
</evidence>
<proteinExistence type="predicted"/>
<keyword evidence="4" id="KW-1185">Reference proteome</keyword>
<gene>
    <name evidence="3" type="ORF">PENSTE_c002G09036</name>
</gene>
<feature type="region of interest" description="Disordered" evidence="1">
    <location>
        <begin position="303"/>
        <end position="354"/>
    </location>
</feature>
<dbReference type="EMBL" id="MLKD01000002">
    <property type="protein sequence ID" value="OQE30114.1"/>
    <property type="molecule type" value="Genomic_DNA"/>
</dbReference>